<dbReference type="GO" id="GO:0005886">
    <property type="term" value="C:plasma membrane"/>
    <property type="evidence" value="ECO:0007669"/>
    <property type="project" value="UniProtKB-SubCell"/>
</dbReference>
<keyword evidence="11" id="KW-1185">Reference proteome</keyword>
<dbReference type="Proteomes" id="UP000281112">
    <property type="component" value="Unassembled WGS sequence"/>
</dbReference>
<evidence type="ECO:0000256" key="4">
    <source>
        <dbReference type="ARBA" id="ARBA00022475"/>
    </source>
</evidence>
<feature type="transmembrane region" description="Helical" evidence="9">
    <location>
        <begin position="124"/>
        <end position="143"/>
    </location>
</feature>
<comment type="subcellular location">
    <subcellularLocation>
        <location evidence="1">Cell inner membrane</location>
        <topology evidence="1">Multi-pass membrane protein</topology>
    </subcellularLocation>
</comment>
<dbReference type="OrthoDB" id="8843934at2"/>
<evidence type="ECO:0000313" key="10">
    <source>
        <dbReference type="EMBL" id="RQW63334.1"/>
    </source>
</evidence>
<feature type="transmembrane region" description="Helical" evidence="9">
    <location>
        <begin position="12"/>
        <end position="27"/>
    </location>
</feature>
<dbReference type="AlphaFoldDB" id="A0A3N9THI2"/>
<proteinExistence type="inferred from homology"/>
<dbReference type="CDD" id="cd06579">
    <property type="entry name" value="TM_PBP1_transp_AraH_like"/>
    <property type="match status" value="1"/>
</dbReference>
<evidence type="ECO:0000256" key="7">
    <source>
        <dbReference type="ARBA" id="ARBA00022989"/>
    </source>
</evidence>
<evidence type="ECO:0000256" key="3">
    <source>
        <dbReference type="ARBA" id="ARBA00022448"/>
    </source>
</evidence>
<dbReference type="InterPro" id="IPR001851">
    <property type="entry name" value="ABC_transp_permease"/>
</dbReference>
<evidence type="ECO:0000256" key="6">
    <source>
        <dbReference type="ARBA" id="ARBA00022692"/>
    </source>
</evidence>
<evidence type="ECO:0000256" key="9">
    <source>
        <dbReference type="SAM" id="Phobius"/>
    </source>
</evidence>
<evidence type="ECO:0000256" key="5">
    <source>
        <dbReference type="ARBA" id="ARBA00022519"/>
    </source>
</evidence>
<keyword evidence="8 9" id="KW-0472">Membrane</keyword>
<keyword evidence="6 9" id="KW-0812">Transmembrane</keyword>
<feature type="transmembrane region" description="Helical" evidence="9">
    <location>
        <begin position="287"/>
        <end position="309"/>
    </location>
</feature>
<accession>A0A3N9THI2</accession>
<dbReference type="GO" id="GO:0022857">
    <property type="term" value="F:transmembrane transporter activity"/>
    <property type="evidence" value="ECO:0007669"/>
    <property type="project" value="InterPro"/>
</dbReference>
<dbReference type="RefSeq" id="WP_124936800.1">
    <property type="nucleotide sequence ID" value="NZ_RJVQ01000003.1"/>
</dbReference>
<reference evidence="10 11" key="1">
    <citation type="submission" date="2018-11" db="EMBL/GenBank/DDBJ databases">
        <title>Vibrio LJC006 sp. nov., isolated from seawater during the bloom of the enteromorpha.</title>
        <authorList>
            <person name="Liang J."/>
        </authorList>
    </citation>
    <scope>NUCLEOTIDE SEQUENCE [LARGE SCALE GENOMIC DNA]</scope>
    <source>
        <strain evidence="10 11">LJC006</strain>
    </source>
</reference>
<evidence type="ECO:0000256" key="2">
    <source>
        <dbReference type="ARBA" id="ARBA00007942"/>
    </source>
</evidence>
<dbReference type="PANTHER" id="PTHR32196:SF21">
    <property type="entry name" value="ABC TRANSPORTER PERMEASE PROTEIN YPHD-RELATED"/>
    <property type="match status" value="1"/>
</dbReference>
<feature type="transmembrane region" description="Helical" evidence="9">
    <location>
        <begin position="91"/>
        <end position="117"/>
    </location>
</feature>
<evidence type="ECO:0000256" key="8">
    <source>
        <dbReference type="ARBA" id="ARBA00023136"/>
    </source>
</evidence>
<evidence type="ECO:0000313" key="11">
    <source>
        <dbReference type="Proteomes" id="UP000281112"/>
    </source>
</evidence>
<dbReference type="PANTHER" id="PTHR32196">
    <property type="entry name" value="ABC TRANSPORTER PERMEASE PROTEIN YPHD-RELATED-RELATED"/>
    <property type="match status" value="1"/>
</dbReference>
<sequence>MASGQSKRNLEKYLLVLLLPMCIYFSIKIPDLFWSWNNFLSISAQIPLLGFLTFAMAITMLTGGINLSIIPITNACALVMGWLAITLPNSAVYLPVVLLGGVVIGVLTGLLNGLLVAKIRVSPILATLGTMTFINGLNILLSGGKAVSNFPEYILNIEKIQVLGIPFPMILFLFVAILFWLALEKTAFGKSVYMLGSNEKATFYSGINTNKILLLTYVLSSLLCVFAALIMMSKFNSAKSSYGESFLLVTILASVLGGLNPDGGFGKTIGIVLALILLQAMESGFNMIGINNFLTMALWGGTLLLFIYLRNQDEKLSRYFNHLTHRQTQPKDVKN</sequence>
<feature type="transmembrane region" description="Helical" evidence="9">
    <location>
        <begin position="212"/>
        <end position="230"/>
    </location>
</feature>
<protein>
    <submittedName>
        <fullName evidence="10">ABC transporter permease</fullName>
    </submittedName>
</protein>
<feature type="transmembrane region" description="Helical" evidence="9">
    <location>
        <begin position="163"/>
        <end position="183"/>
    </location>
</feature>
<comment type="caution">
    <text evidence="10">The sequence shown here is derived from an EMBL/GenBank/DDBJ whole genome shotgun (WGS) entry which is preliminary data.</text>
</comment>
<evidence type="ECO:0000256" key="1">
    <source>
        <dbReference type="ARBA" id="ARBA00004429"/>
    </source>
</evidence>
<organism evidence="10 11">
    <name type="scientific">Vibrio viridaestus</name>
    <dbReference type="NCBI Taxonomy" id="2487322"/>
    <lineage>
        <taxon>Bacteria</taxon>
        <taxon>Pseudomonadati</taxon>
        <taxon>Pseudomonadota</taxon>
        <taxon>Gammaproteobacteria</taxon>
        <taxon>Vibrionales</taxon>
        <taxon>Vibrionaceae</taxon>
        <taxon>Vibrio</taxon>
    </lineage>
</organism>
<gene>
    <name evidence="10" type="ORF">EES38_08765</name>
</gene>
<dbReference type="EMBL" id="RJVQ01000003">
    <property type="protein sequence ID" value="RQW63334.1"/>
    <property type="molecule type" value="Genomic_DNA"/>
</dbReference>
<keyword evidence="3" id="KW-0813">Transport</keyword>
<name>A0A3N9THI2_9VIBR</name>
<keyword evidence="4" id="KW-1003">Cell membrane</keyword>
<dbReference type="Pfam" id="PF02653">
    <property type="entry name" value="BPD_transp_2"/>
    <property type="match status" value="1"/>
</dbReference>
<keyword evidence="5" id="KW-0997">Cell inner membrane</keyword>
<comment type="similarity">
    <text evidence="2">Belongs to the binding-protein-dependent transport system permease family. AraH/RbsC subfamily.</text>
</comment>
<feature type="transmembrane region" description="Helical" evidence="9">
    <location>
        <begin position="65"/>
        <end position="85"/>
    </location>
</feature>
<keyword evidence="7 9" id="KW-1133">Transmembrane helix</keyword>
<feature type="transmembrane region" description="Helical" evidence="9">
    <location>
        <begin position="39"/>
        <end position="58"/>
    </location>
</feature>